<gene>
    <name evidence="2" type="ORF">HAND00432_LOCUS16394</name>
</gene>
<evidence type="ECO:0000313" key="2">
    <source>
        <dbReference type="EMBL" id="CAD8963729.1"/>
    </source>
</evidence>
<feature type="transmembrane region" description="Helical" evidence="1">
    <location>
        <begin position="337"/>
        <end position="365"/>
    </location>
</feature>
<feature type="transmembrane region" description="Helical" evidence="1">
    <location>
        <begin position="303"/>
        <end position="325"/>
    </location>
</feature>
<protein>
    <submittedName>
        <fullName evidence="2">Uncharacterized protein</fullName>
    </submittedName>
</protein>
<feature type="transmembrane region" description="Helical" evidence="1">
    <location>
        <begin position="16"/>
        <end position="39"/>
    </location>
</feature>
<keyword evidence="1" id="KW-0472">Membrane</keyword>
<organism evidence="2">
    <name type="scientific">Hemiselmis andersenii</name>
    <name type="common">Cryptophyte alga</name>
    <dbReference type="NCBI Taxonomy" id="464988"/>
    <lineage>
        <taxon>Eukaryota</taxon>
        <taxon>Cryptophyceae</taxon>
        <taxon>Cryptomonadales</taxon>
        <taxon>Hemiselmidaceae</taxon>
        <taxon>Hemiselmis</taxon>
    </lineage>
</organism>
<feature type="transmembrane region" description="Helical" evidence="1">
    <location>
        <begin position="89"/>
        <end position="110"/>
    </location>
</feature>
<name>A0A7S1E215_HEMAN</name>
<feature type="transmembrane region" description="Helical" evidence="1">
    <location>
        <begin position="476"/>
        <end position="497"/>
    </location>
</feature>
<keyword evidence="1" id="KW-0812">Transmembrane</keyword>
<keyword evidence="1" id="KW-1133">Transmembrane helix</keyword>
<evidence type="ECO:0000256" key="1">
    <source>
        <dbReference type="SAM" id="Phobius"/>
    </source>
</evidence>
<proteinExistence type="predicted"/>
<accession>A0A7S1E215</accession>
<feature type="transmembrane region" description="Helical" evidence="1">
    <location>
        <begin position="51"/>
        <end position="77"/>
    </location>
</feature>
<dbReference type="AlphaFoldDB" id="A0A7S1E215"/>
<feature type="transmembrane region" description="Helical" evidence="1">
    <location>
        <begin position="442"/>
        <end position="464"/>
    </location>
</feature>
<reference evidence="2" key="1">
    <citation type="submission" date="2021-01" db="EMBL/GenBank/DDBJ databases">
        <authorList>
            <person name="Corre E."/>
            <person name="Pelletier E."/>
            <person name="Niang G."/>
            <person name="Scheremetjew M."/>
            <person name="Finn R."/>
            <person name="Kale V."/>
            <person name="Holt S."/>
            <person name="Cochrane G."/>
            <person name="Meng A."/>
            <person name="Brown T."/>
            <person name="Cohen L."/>
        </authorList>
    </citation>
    <scope>NUCLEOTIDE SEQUENCE</scope>
    <source>
        <strain evidence="2">CCMP644</strain>
    </source>
</reference>
<dbReference type="EMBL" id="HBFX01027072">
    <property type="protein sequence ID" value="CAD8963729.1"/>
    <property type="molecule type" value="Transcribed_RNA"/>
</dbReference>
<sequence>MYASVSSELIFKVKEFLFTFCAECLPLCLSGPLVTLFKGREEAFNRNMRPWFFTGMITDMMSGPGVWWVVICFYFAKFDKLPFSARYEVINLIIFIFARAAVLAIKYAFYPDKILDRSDKSIGIDSSNYEVQKVATKQQLACYVINADGRQRMQLVRILYQSMVHMDVDLSFSSVTFEDHGGFASRVWDEVVDLLKEAYSGNDEAPGLEKTPSYNLRHCASTDGHSASSDCHFGSGKQVEKEVMNGKGVLYDEDDSKLLKAFFREEGPVIAAKAARGELPTTVLAVYLVIRCFSWQQKWGVRVISSIFGISFILGFAPAFIRLGMGQKAMGEGLEVVVFNSLLCVSVYQGLAMFVWYNVGAALWFQSKLRLAREMQKLLDGDGETCGGGFKWCWEPSASHSEFHSVPRMDLRSANDVASWAAMRQVLSGGNFGPTIHRKIQFYSVIAMGVFVTLALVQSIGSFVAPERNVELSFRFYNIIRMVACISPVLAQTVLAYTINRYTGYAEEALYRAQRSAKGRCIEYRKMGMKKRAKQMNDTHDMLGAAAAEIRASENAGPMRVLWVPASPEVCTLILSFVSALLALEFRDIGGGALPFA</sequence>